<dbReference type="InterPro" id="IPR025110">
    <property type="entry name" value="AMP-bd_C"/>
</dbReference>
<dbReference type="Proteomes" id="UP000317371">
    <property type="component" value="Unassembled WGS sequence"/>
</dbReference>
<dbReference type="InterPro" id="IPR045851">
    <property type="entry name" value="AMP-bd_C_sf"/>
</dbReference>
<dbReference type="PROSITE" id="PS00455">
    <property type="entry name" value="AMP_BINDING"/>
    <property type="match status" value="1"/>
</dbReference>
<evidence type="ECO:0000313" key="3">
    <source>
        <dbReference type="EMBL" id="TQE95503.1"/>
    </source>
</evidence>
<dbReference type="InterPro" id="IPR020845">
    <property type="entry name" value="AMP-binding_CS"/>
</dbReference>
<sequence length="510" mass="56038">MQLVHDFLEQSAARLPDKVALVCEGQRLTYAQIDAMANRLAHGLLDHGVRRGDRVVLFLPNSVELVVGIFAALKANAVFVVINASTKEDKLRYMLHNCRAAALITGANQAPLAAALMAEVPSLGVTVLTGGESAGPGMLAFDAIQADYPATRPPRRCIDQDLACLIYTSGSTGDPKGVMSAHSNVVFAASSIITYLQNVEEDVVINVLPLSFDYGLYQLLMTFKFGGRLVLERSFAYPAQVLKQMEAEAVTGLPGVPTLFAMLLQMDLSPYDLRSLRYITNTAAALPVSHIAAIREKFPWATLYSMYGLTETKRTLYLPPEQLDIRPDSVGIPIPGTEVWIEDEEGNRLGPNQVGELVIRGGHVMRGYWENPEATAARYRPGPLPGERVCYSGDLFRMDEEGYFYFVGRKDDIIKSRGEKVAPKEIENVLYKLPGVVEAAVIGVEDPVLGQAIKAFVVCRETPGNGRLTERDVLRHCRAHLEDYMMPKYVEFCDELPKTSSGKIKKTGLA</sequence>
<reference evidence="3 4" key="1">
    <citation type="submission" date="2019-06" db="EMBL/GenBank/DDBJ databases">
        <title>Genome sequence of Litorilinea aerophila BAA-2444.</title>
        <authorList>
            <person name="Maclea K.S."/>
            <person name="Maurais E.G."/>
            <person name="Iannazzi L.C."/>
        </authorList>
    </citation>
    <scope>NUCLEOTIDE SEQUENCE [LARGE SCALE GENOMIC DNA]</scope>
    <source>
        <strain evidence="3 4">ATCC BAA-2444</strain>
    </source>
</reference>
<dbReference type="Gene3D" id="3.40.50.12780">
    <property type="entry name" value="N-terminal domain of ligase-like"/>
    <property type="match status" value="1"/>
</dbReference>
<dbReference type="GO" id="GO:0016877">
    <property type="term" value="F:ligase activity, forming carbon-sulfur bonds"/>
    <property type="evidence" value="ECO:0007669"/>
    <property type="project" value="UniProtKB-ARBA"/>
</dbReference>
<proteinExistence type="predicted"/>
<dbReference type="InterPro" id="IPR000873">
    <property type="entry name" value="AMP-dep_synth/lig_dom"/>
</dbReference>
<dbReference type="OrthoDB" id="9781737at2"/>
<gene>
    <name evidence="3" type="ORF">FKZ61_11715</name>
</gene>
<dbReference type="SUPFAM" id="SSF56801">
    <property type="entry name" value="Acetyl-CoA synthetase-like"/>
    <property type="match status" value="1"/>
</dbReference>
<dbReference type="PANTHER" id="PTHR43767:SF10">
    <property type="entry name" value="SURFACTIN SYNTHASE SUBUNIT 1"/>
    <property type="match status" value="1"/>
</dbReference>
<dbReference type="InParanoid" id="A0A540VH82"/>
<dbReference type="Pfam" id="PF00501">
    <property type="entry name" value="AMP-binding"/>
    <property type="match status" value="1"/>
</dbReference>
<dbReference type="EMBL" id="VIGC01000013">
    <property type="protein sequence ID" value="TQE95503.1"/>
    <property type="molecule type" value="Genomic_DNA"/>
</dbReference>
<protein>
    <submittedName>
        <fullName evidence="3">AMP-binding protein</fullName>
    </submittedName>
</protein>
<dbReference type="InterPro" id="IPR042099">
    <property type="entry name" value="ANL_N_sf"/>
</dbReference>
<evidence type="ECO:0000313" key="4">
    <source>
        <dbReference type="Proteomes" id="UP000317371"/>
    </source>
</evidence>
<evidence type="ECO:0000259" key="2">
    <source>
        <dbReference type="Pfam" id="PF13193"/>
    </source>
</evidence>
<dbReference type="PANTHER" id="PTHR43767">
    <property type="entry name" value="LONG-CHAIN-FATTY-ACID--COA LIGASE"/>
    <property type="match status" value="1"/>
</dbReference>
<dbReference type="Pfam" id="PF13193">
    <property type="entry name" value="AMP-binding_C"/>
    <property type="match status" value="1"/>
</dbReference>
<name>A0A540VH82_9CHLR</name>
<dbReference type="AlphaFoldDB" id="A0A540VH82"/>
<feature type="domain" description="AMP-dependent synthetase/ligase" evidence="1">
    <location>
        <begin position="8"/>
        <end position="369"/>
    </location>
</feature>
<organism evidence="3 4">
    <name type="scientific">Litorilinea aerophila</name>
    <dbReference type="NCBI Taxonomy" id="1204385"/>
    <lineage>
        <taxon>Bacteria</taxon>
        <taxon>Bacillati</taxon>
        <taxon>Chloroflexota</taxon>
        <taxon>Caldilineae</taxon>
        <taxon>Caldilineales</taxon>
        <taxon>Caldilineaceae</taxon>
        <taxon>Litorilinea</taxon>
    </lineage>
</organism>
<feature type="domain" description="AMP-binding enzyme C-terminal" evidence="2">
    <location>
        <begin position="425"/>
        <end position="503"/>
    </location>
</feature>
<dbReference type="RefSeq" id="WP_141610322.1">
    <property type="nucleotide sequence ID" value="NZ_VIGC02000013.1"/>
</dbReference>
<accession>A0A540VH82</accession>
<dbReference type="InterPro" id="IPR050237">
    <property type="entry name" value="ATP-dep_AMP-bd_enzyme"/>
</dbReference>
<keyword evidence="4" id="KW-1185">Reference proteome</keyword>
<dbReference type="Gene3D" id="3.30.300.30">
    <property type="match status" value="1"/>
</dbReference>
<comment type="caution">
    <text evidence="3">The sequence shown here is derived from an EMBL/GenBank/DDBJ whole genome shotgun (WGS) entry which is preliminary data.</text>
</comment>
<evidence type="ECO:0000259" key="1">
    <source>
        <dbReference type="Pfam" id="PF00501"/>
    </source>
</evidence>